<evidence type="ECO:0000313" key="2">
    <source>
        <dbReference type="Proteomes" id="UP000217083"/>
    </source>
</evidence>
<keyword evidence="2" id="KW-1185">Reference proteome</keyword>
<organism evidence="1 2">
    <name type="scientific">Lottiidibacillus patelloidae</name>
    <dbReference type="NCBI Taxonomy" id="2670334"/>
    <lineage>
        <taxon>Bacteria</taxon>
        <taxon>Bacillati</taxon>
        <taxon>Bacillota</taxon>
        <taxon>Bacilli</taxon>
        <taxon>Bacillales</taxon>
        <taxon>Bacillaceae</taxon>
        <taxon>Lottiidibacillus</taxon>
    </lineage>
</organism>
<reference evidence="1 2" key="2">
    <citation type="submission" date="2017-09" db="EMBL/GenBank/DDBJ databases">
        <title>Bacillus patelloidae sp. nov., isolated from the intestinal tract of a marine limpet.</title>
        <authorList>
            <person name="Liu R."/>
            <person name="Dong C."/>
            <person name="Shao Z."/>
        </authorList>
    </citation>
    <scope>NUCLEOTIDE SEQUENCE [LARGE SCALE GENOMIC DNA]</scope>
    <source>
        <strain evidence="1 2">SA5d-4</strain>
    </source>
</reference>
<name>A0A263BVM4_9BACI</name>
<dbReference type="Proteomes" id="UP000217083">
    <property type="component" value="Unassembled WGS sequence"/>
</dbReference>
<evidence type="ECO:0008006" key="3">
    <source>
        <dbReference type="Google" id="ProtNLM"/>
    </source>
</evidence>
<sequence length="164" mass="18791">MLKNEILVALQKFLEEHSVEQVYELQECKYINIDHDLSMDDLEGFLEENKSPSFAMNLFSFIDSSGRSDVEIYKKAGIDRKLFSKIRSNPSYKISKKTAIALALALELNKNEAEKLLYSAGFSLSKSNTFDLVILFCIENEIYNLDDVNYALHQLGLNTISKYE</sequence>
<protein>
    <recommendedName>
        <fullName evidence="3">Appr-1-p processing protein</fullName>
    </recommendedName>
</protein>
<evidence type="ECO:0000313" key="1">
    <source>
        <dbReference type="EMBL" id="OZM57377.1"/>
    </source>
</evidence>
<accession>A0A263BVM4</accession>
<proteinExistence type="predicted"/>
<dbReference type="EMBL" id="NPIA01000003">
    <property type="protein sequence ID" value="OZM57377.1"/>
    <property type="molecule type" value="Genomic_DNA"/>
</dbReference>
<reference evidence="2" key="1">
    <citation type="submission" date="2017-08" db="EMBL/GenBank/DDBJ databases">
        <authorList>
            <person name="Huang Z."/>
        </authorList>
    </citation>
    <scope>NUCLEOTIDE SEQUENCE [LARGE SCALE GENOMIC DNA]</scope>
    <source>
        <strain evidence="2">SA5d-4</strain>
    </source>
</reference>
<gene>
    <name evidence="1" type="ORF">CIB95_07910</name>
</gene>
<dbReference type="RefSeq" id="WP_094923989.1">
    <property type="nucleotide sequence ID" value="NZ_NPIA01000003.1"/>
</dbReference>
<comment type="caution">
    <text evidence="1">The sequence shown here is derived from an EMBL/GenBank/DDBJ whole genome shotgun (WGS) entry which is preliminary data.</text>
</comment>
<dbReference type="AlphaFoldDB" id="A0A263BVM4"/>